<dbReference type="EMBL" id="JQED01000053">
    <property type="protein sequence ID" value="KGJ87553.1"/>
    <property type="molecule type" value="Genomic_DNA"/>
</dbReference>
<proteinExistence type="predicted"/>
<sequence precursor="true">MKQKLNIIMFASIFGLAVLGGISYLPLFEFFLSIDEGFIPMAPSTSALFLITFLVLFVWVNCARKFYRYKKAIGLMLLLISLFGLFEIVEYFTGVELNFESSLVPTYGDLQGIPLARMSPVTGFCFFLISCVLFILLNHHKKSECGHFLV</sequence>
<accession>A0A099KDB7</accession>
<dbReference type="AlphaFoldDB" id="A0A099KDB7"/>
<keyword evidence="1" id="KW-1133">Transmembrane helix</keyword>
<feature type="transmembrane region" description="Helical" evidence="1">
    <location>
        <begin position="7"/>
        <end position="26"/>
    </location>
</feature>
<feature type="transmembrane region" description="Helical" evidence="1">
    <location>
        <begin position="72"/>
        <end position="95"/>
    </location>
</feature>
<evidence type="ECO:0000313" key="2">
    <source>
        <dbReference type="EMBL" id="KGJ87553.1"/>
    </source>
</evidence>
<comment type="caution">
    <text evidence="2">The sequence shown here is derived from an EMBL/GenBank/DDBJ whole genome shotgun (WGS) entry which is preliminary data.</text>
</comment>
<organism evidence="2 3">
    <name type="scientific">Colwellia psychrerythraea</name>
    <name type="common">Vibrio psychroerythus</name>
    <dbReference type="NCBI Taxonomy" id="28229"/>
    <lineage>
        <taxon>Bacteria</taxon>
        <taxon>Pseudomonadati</taxon>
        <taxon>Pseudomonadota</taxon>
        <taxon>Gammaproteobacteria</taxon>
        <taxon>Alteromonadales</taxon>
        <taxon>Colwelliaceae</taxon>
        <taxon>Colwellia</taxon>
    </lineage>
</organism>
<keyword evidence="1" id="KW-0812">Transmembrane</keyword>
<evidence type="ECO:0000313" key="3">
    <source>
        <dbReference type="Proteomes" id="UP000029843"/>
    </source>
</evidence>
<dbReference type="RefSeq" id="WP_033095269.1">
    <property type="nucleotide sequence ID" value="NZ_JQED01000053.1"/>
</dbReference>
<keyword evidence="1" id="KW-0472">Membrane</keyword>
<dbReference type="Proteomes" id="UP000029843">
    <property type="component" value="Unassembled WGS sequence"/>
</dbReference>
<evidence type="ECO:0000256" key="1">
    <source>
        <dbReference type="SAM" id="Phobius"/>
    </source>
</evidence>
<protein>
    <submittedName>
        <fullName evidence="2">Uncharacterized protein</fullName>
    </submittedName>
</protein>
<dbReference type="PATRIC" id="fig|28229.4.peg.3651"/>
<gene>
    <name evidence="2" type="ORF">ND2E_4291</name>
</gene>
<feature type="transmembrane region" description="Helical" evidence="1">
    <location>
        <begin position="38"/>
        <end position="60"/>
    </location>
</feature>
<name>A0A099KDB7_COLPS</name>
<feature type="transmembrane region" description="Helical" evidence="1">
    <location>
        <begin position="115"/>
        <end position="137"/>
    </location>
</feature>
<reference evidence="2 3" key="1">
    <citation type="submission" date="2014-08" db="EMBL/GenBank/DDBJ databases">
        <title>Genomic and Phenotypic Diversity of Colwellia psychrerythraea strains from Disparate Marine Basins.</title>
        <authorList>
            <person name="Techtmann S.M."/>
            <person name="Stelling S.C."/>
            <person name="Utturkar S.M."/>
            <person name="Alshibli N."/>
            <person name="Harris A."/>
            <person name="Brown S.D."/>
            <person name="Hazen T.C."/>
        </authorList>
    </citation>
    <scope>NUCLEOTIDE SEQUENCE [LARGE SCALE GENOMIC DNA]</scope>
    <source>
        <strain evidence="2 3">ND2E</strain>
    </source>
</reference>